<feature type="transmembrane region" description="Helical" evidence="1">
    <location>
        <begin position="93"/>
        <end position="112"/>
    </location>
</feature>
<reference evidence="2" key="1">
    <citation type="submission" date="2020-10" db="EMBL/GenBank/DDBJ databases">
        <authorList>
            <person name="Gilroy R."/>
        </authorList>
    </citation>
    <scope>NUCLEOTIDE SEQUENCE</scope>
    <source>
        <strain evidence="2">ChiSjej5B23-6657</strain>
    </source>
</reference>
<dbReference type="AlphaFoldDB" id="A0A9D1EAL6"/>
<dbReference type="InterPro" id="IPR036259">
    <property type="entry name" value="MFS_trans_sf"/>
</dbReference>
<sequence length="494" mass="54191">MKRNAKEKNPEAVGGKEIFGVTALSTMSGMSSIFMSSMFMVYMTDYAGLGAWGATLATTLLLVARIVDAVDDPIQGFIMDSAKVGKHGKYKKFYLLSIIMTAVGTIALYSMPRAVAQIPALVTVWVIFFYFVYDIGASFYNQNILYRTITNDPNERAKFLVGPRLWTMLLSMVGSAMTAIAVTIQAVVGSYNTAFMILSTVCVGIAFVASIIGWFMVKERHVVRQEEGEKVKITDFFELLKTNRPMLINVLHSVFSGFIWTFLFAAPMYYVKYAFCADLSTGEVNMALYGTYTMIVSLMMIFPIILATVVATPVLKAFRGDFVKMHKMDLLLQGLGGLIIFVAHITGIAQSMPAIFFAAMFLMAFAVGLDFVPGCSIGMEVMDYTIYSTGKDRSALTGVLDMFLQKAQNAVSSALVGGILIAIGYEVDSVTGDYIGELSAMPSMLTWMTVIMGLVPAILAVIAVLIISRYPIDQAKRKEIQEYINEHQAAGTTE</sequence>
<feature type="transmembrane region" description="Helical" evidence="1">
    <location>
        <begin position="291"/>
        <end position="318"/>
    </location>
</feature>
<gene>
    <name evidence="2" type="ORF">IAA55_08045</name>
</gene>
<feature type="transmembrane region" description="Helical" evidence="1">
    <location>
        <begin position="330"/>
        <end position="348"/>
    </location>
</feature>
<dbReference type="EMBL" id="DVHM01000132">
    <property type="protein sequence ID" value="HIR71218.1"/>
    <property type="molecule type" value="Genomic_DNA"/>
</dbReference>
<feature type="transmembrane region" description="Helical" evidence="1">
    <location>
        <begin position="165"/>
        <end position="188"/>
    </location>
</feature>
<feature type="transmembrane region" description="Helical" evidence="1">
    <location>
        <begin position="194"/>
        <end position="217"/>
    </location>
</feature>
<feature type="transmembrane region" description="Helical" evidence="1">
    <location>
        <begin position="49"/>
        <end position="67"/>
    </location>
</feature>
<evidence type="ECO:0000256" key="1">
    <source>
        <dbReference type="SAM" id="Phobius"/>
    </source>
</evidence>
<feature type="transmembrane region" description="Helical" evidence="1">
    <location>
        <begin position="118"/>
        <end position="140"/>
    </location>
</feature>
<dbReference type="SUPFAM" id="SSF103473">
    <property type="entry name" value="MFS general substrate transporter"/>
    <property type="match status" value="1"/>
</dbReference>
<protein>
    <submittedName>
        <fullName evidence="2">MFS transporter</fullName>
    </submittedName>
</protein>
<evidence type="ECO:0000313" key="3">
    <source>
        <dbReference type="Proteomes" id="UP000823912"/>
    </source>
</evidence>
<organism evidence="2 3">
    <name type="scientific">Candidatus Pullilachnospira gallistercoris</name>
    <dbReference type="NCBI Taxonomy" id="2840911"/>
    <lineage>
        <taxon>Bacteria</taxon>
        <taxon>Bacillati</taxon>
        <taxon>Bacillota</taxon>
        <taxon>Clostridia</taxon>
        <taxon>Lachnospirales</taxon>
        <taxon>Lachnospiraceae</taxon>
        <taxon>Lachnospiraceae incertae sedis</taxon>
        <taxon>Candidatus Pullilachnospira</taxon>
    </lineage>
</organism>
<dbReference type="Pfam" id="PF13347">
    <property type="entry name" value="MFS_2"/>
    <property type="match status" value="1"/>
</dbReference>
<dbReference type="PANTHER" id="PTHR11328">
    <property type="entry name" value="MAJOR FACILITATOR SUPERFAMILY DOMAIN-CONTAINING PROTEIN"/>
    <property type="match status" value="1"/>
</dbReference>
<dbReference type="Proteomes" id="UP000823912">
    <property type="component" value="Unassembled WGS sequence"/>
</dbReference>
<keyword evidence="1" id="KW-0812">Transmembrane</keyword>
<name>A0A9D1EAL6_9FIRM</name>
<feature type="transmembrane region" description="Helical" evidence="1">
    <location>
        <begin position="354"/>
        <end position="372"/>
    </location>
</feature>
<feature type="transmembrane region" description="Helical" evidence="1">
    <location>
        <begin position="447"/>
        <end position="468"/>
    </location>
</feature>
<dbReference type="Gene3D" id="1.20.1250.20">
    <property type="entry name" value="MFS general substrate transporter like domains"/>
    <property type="match status" value="1"/>
</dbReference>
<feature type="transmembrane region" description="Helical" evidence="1">
    <location>
        <begin position="410"/>
        <end position="427"/>
    </location>
</feature>
<evidence type="ECO:0000313" key="2">
    <source>
        <dbReference type="EMBL" id="HIR71218.1"/>
    </source>
</evidence>
<feature type="transmembrane region" description="Helical" evidence="1">
    <location>
        <begin position="250"/>
        <end position="271"/>
    </location>
</feature>
<keyword evidence="1" id="KW-0472">Membrane</keyword>
<dbReference type="GO" id="GO:0015293">
    <property type="term" value="F:symporter activity"/>
    <property type="evidence" value="ECO:0007669"/>
    <property type="project" value="InterPro"/>
</dbReference>
<keyword evidence="1" id="KW-1133">Transmembrane helix</keyword>
<dbReference type="GO" id="GO:0008643">
    <property type="term" value="P:carbohydrate transport"/>
    <property type="evidence" value="ECO:0007669"/>
    <property type="project" value="InterPro"/>
</dbReference>
<accession>A0A9D1EAL6</accession>
<dbReference type="GO" id="GO:0005886">
    <property type="term" value="C:plasma membrane"/>
    <property type="evidence" value="ECO:0007669"/>
    <property type="project" value="TreeGrafter"/>
</dbReference>
<proteinExistence type="predicted"/>
<dbReference type="PANTHER" id="PTHR11328:SF28">
    <property type="entry name" value="MAJOR FACILITATOR SUPERFAMILY DOMAIN-CONTAINING PROTEIN 12"/>
    <property type="match status" value="1"/>
</dbReference>
<reference evidence="2" key="2">
    <citation type="journal article" date="2021" name="PeerJ">
        <title>Extensive microbial diversity within the chicken gut microbiome revealed by metagenomics and culture.</title>
        <authorList>
            <person name="Gilroy R."/>
            <person name="Ravi A."/>
            <person name="Getino M."/>
            <person name="Pursley I."/>
            <person name="Horton D.L."/>
            <person name="Alikhan N.F."/>
            <person name="Baker D."/>
            <person name="Gharbi K."/>
            <person name="Hall N."/>
            <person name="Watson M."/>
            <person name="Adriaenssens E.M."/>
            <person name="Foster-Nyarko E."/>
            <person name="Jarju S."/>
            <person name="Secka A."/>
            <person name="Antonio M."/>
            <person name="Oren A."/>
            <person name="Chaudhuri R.R."/>
            <person name="La Ragione R."/>
            <person name="Hildebrand F."/>
            <person name="Pallen M.J."/>
        </authorList>
    </citation>
    <scope>NUCLEOTIDE SEQUENCE</scope>
    <source>
        <strain evidence="2">ChiSjej5B23-6657</strain>
    </source>
</reference>
<comment type="caution">
    <text evidence="2">The sequence shown here is derived from an EMBL/GenBank/DDBJ whole genome shotgun (WGS) entry which is preliminary data.</text>
</comment>
<dbReference type="InterPro" id="IPR039672">
    <property type="entry name" value="MFS_2"/>
</dbReference>
<feature type="transmembrane region" description="Helical" evidence="1">
    <location>
        <begin position="21"/>
        <end position="43"/>
    </location>
</feature>